<feature type="region of interest" description="Disordered" evidence="2">
    <location>
        <begin position="930"/>
        <end position="958"/>
    </location>
</feature>
<comment type="caution">
    <text evidence="4">The sequence shown here is derived from an EMBL/GenBank/DDBJ whole genome shotgun (WGS) entry which is preliminary data.</text>
</comment>
<accession>A0A4Z0YUD3</accession>
<reference evidence="4 5" key="1">
    <citation type="submission" date="2019-03" db="EMBL/GenBank/DDBJ databases">
        <title>Draft genome sequence of Xylaria hypoxylon DSM 108379, a ubiquitous saprotrophic-parasitic fungi on hardwood.</title>
        <authorList>
            <person name="Buettner E."/>
            <person name="Leonhardt S."/>
            <person name="Gebauer A.M."/>
            <person name="Liers C."/>
            <person name="Hofrichter M."/>
            <person name="Kellner H."/>
        </authorList>
    </citation>
    <scope>NUCLEOTIDE SEQUENCE [LARGE SCALE GENOMIC DNA]</scope>
    <source>
        <strain evidence="4 5">DSM 108379</strain>
    </source>
</reference>
<name>A0A4Z0YUD3_9PEZI</name>
<dbReference type="PANTHER" id="PTHR10039">
    <property type="entry name" value="AMELOGENIN"/>
    <property type="match status" value="1"/>
</dbReference>
<proteinExistence type="predicted"/>
<organism evidence="4 5">
    <name type="scientific">Xylaria hypoxylon</name>
    <dbReference type="NCBI Taxonomy" id="37992"/>
    <lineage>
        <taxon>Eukaryota</taxon>
        <taxon>Fungi</taxon>
        <taxon>Dikarya</taxon>
        <taxon>Ascomycota</taxon>
        <taxon>Pezizomycotina</taxon>
        <taxon>Sordariomycetes</taxon>
        <taxon>Xylariomycetidae</taxon>
        <taxon>Xylariales</taxon>
        <taxon>Xylariaceae</taxon>
        <taxon>Xylaria</taxon>
    </lineage>
</organism>
<evidence type="ECO:0000259" key="3">
    <source>
        <dbReference type="Pfam" id="PF24883"/>
    </source>
</evidence>
<dbReference type="InterPro" id="IPR056884">
    <property type="entry name" value="NPHP3-like_N"/>
</dbReference>
<dbReference type="Proteomes" id="UP000297716">
    <property type="component" value="Unassembled WGS sequence"/>
</dbReference>
<evidence type="ECO:0000256" key="2">
    <source>
        <dbReference type="SAM" id="MobiDB-lite"/>
    </source>
</evidence>
<dbReference type="EMBL" id="SKBN01000012">
    <property type="protein sequence ID" value="TGJ87577.1"/>
    <property type="molecule type" value="Genomic_DNA"/>
</dbReference>
<evidence type="ECO:0000256" key="1">
    <source>
        <dbReference type="ARBA" id="ARBA00022737"/>
    </source>
</evidence>
<evidence type="ECO:0000313" key="5">
    <source>
        <dbReference type="Proteomes" id="UP000297716"/>
    </source>
</evidence>
<dbReference type="AlphaFoldDB" id="A0A4Z0YUD3"/>
<evidence type="ECO:0000313" key="4">
    <source>
        <dbReference type="EMBL" id="TGJ87577.1"/>
    </source>
</evidence>
<keyword evidence="1" id="KW-0677">Repeat</keyword>
<dbReference type="Pfam" id="PF24883">
    <property type="entry name" value="NPHP3_N"/>
    <property type="match status" value="1"/>
</dbReference>
<dbReference type="SUPFAM" id="SSF52540">
    <property type="entry name" value="P-loop containing nucleoside triphosphate hydrolases"/>
    <property type="match status" value="1"/>
</dbReference>
<gene>
    <name evidence="4" type="ORF">E0Z10_g1236</name>
</gene>
<dbReference type="OrthoDB" id="4772757at2759"/>
<dbReference type="InterPro" id="IPR027417">
    <property type="entry name" value="P-loop_NTPase"/>
</dbReference>
<sequence>MDLDSVNKTPAQGGDAGATTTKLFDDALKKLRSALSDADKAHIKDFHDHNDMIASVRKAASYFAGNQRGLMRIAERITAFSNAFAPFFDVVNVYIQIKPEWAAVFWDRLSQSLAMLYDDFVDFTVHVYFMFTKRSKGRLRRALQTSRLMLRPFDARFSLLKERIEKHRVWFETEAQIQQHDLLHQTYTDFRQFIDSSADDEETGARVATQRAENGRRAREMKSWINSSDYQSLYHHINTQMHPQCGKSVVQLPDYVRLKSLPFLDSNVTDPKPSTEWLQRLIFLKGKPGMGKTFLSVRIIDDLRTTVPPTEPGEERPNVVYFHYSQVDRYKDSSSIASFRAISEQLIHAHRGDQLTLDSLAMIQSEQGSGQHVASTTDVRAVVNILLRQHPTFIVIDGVDECNNPEALLEAVRDVCIDHDCRVILLGRPNTPIPRQWKVYTSENNWMVEIDSSSVSKDIACYLQDNLSHLIAEGVLGSGVKKLEHLLQLTEMNLISTLANAAEGIFLWVKVLLNLLQSPALSTAARLGILQKPTKLVSLDALYRRILDTLESSSVDEQELAQKVFQWLLFSAMALNTASLHTILAIHPGRPTTELDYLTEYPQCIPRITCALVELDASRDTFVFLHLSFKDFLLHKAHYNPRQNTMYSSFMRSPGLEFESWDEAIRKPKRQCPDANDLMNQRAFKKRDRSPRSLVPEYYSNSASSTLEYTQLIDSRRLEGRNILHRNIADVRSSQLALAETYKPFCGFGLEAVSDSLEASVIDAGMIRNRSKRQDINVQYPFLRYSALCWQHHLVIGHSEGSRMNPALSRTPELWITLLSQFLISRFTVTMWTEASYHYRMVPHMGRLNPLISQLMPSPTLPTRPNTDVKAREYAWVGIGLHQLSGALRHLADRFSNRLLQNPSLIWQEDIVRAEDKEFWPNWEEEEELKRMEVDGESPSQPGSWRFDYDVPPASSLA</sequence>
<feature type="domain" description="Nephrocystin 3-like N-terminal" evidence="3">
    <location>
        <begin position="276"/>
        <end position="424"/>
    </location>
</feature>
<dbReference type="PANTHER" id="PTHR10039:SF15">
    <property type="entry name" value="NACHT DOMAIN-CONTAINING PROTEIN"/>
    <property type="match status" value="1"/>
</dbReference>
<protein>
    <recommendedName>
        <fullName evidence="3">Nephrocystin 3-like N-terminal domain-containing protein</fullName>
    </recommendedName>
</protein>
<dbReference type="Gene3D" id="3.40.50.300">
    <property type="entry name" value="P-loop containing nucleotide triphosphate hydrolases"/>
    <property type="match status" value="1"/>
</dbReference>
<keyword evidence="5" id="KW-1185">Reference proteome</keyword>